<evidence type="ECO:0008006" key="3">
    <source>
        <dbReference type="Google" id="ProtNLM"/>
    </source>
</evidence>
<dbReference type="EMBL" id="CP013118">
    <property type="protein sequence ID" value="ALO14271.1"/>
    <property type="molecule type" value="Genomic_DNA"/>
</dbReference>
<evidence type="ECO:0000313" key="2">
    <source>
        <dbReference type="Proteomes" id="UP000064893"/>
    </source>
</evidence>
<proteinExistence type="predicted"/>
<dbReference type="RefSeq" id="WP_057951834.1">
    <property type="nucleotide sequence ID" value="NZ_CP013118.1"/>
</dbReference>
<organism evidence="1 2">
    <name type="scientific">Salinivirga cyanobacteriivorans</name>
    <dbReference type="NCBI Taxonomy" id="1307839"/>
    <lineage>
        <taxon>Bacteria</taxon>
        <taxon>Pseudomonadati</taxon>
        <taxon>Bacteroidota</taxon>
        <taxon>Bacteroidia</taxon>
        <taxon>Bacteroidales</taxon>
        <taxon>Salinivirgaceae</taxon>
        <taxon>Salinivirga</taxon>
    </lineage>
</organism>
<evidence type="ECO:0000313" key="1">
    <source>
        <dbReference type="EMBL" id="ALO14271.1"/>
    </source>
</evidence>
<protein>
    <recommendedName>
        <fullName evidence="3">Sulfotransferase domain-containing protein</fullName>
    </recommendedName>
</protein>
<reference evidence="1 2" key="1">
    <citation type="submission" date="2015-11" db="EMBL/GenBank/DDBJ databases">
        <title>Description and complete genome sequence of a novel strain predominating in hypersaline microbial mats and representing a new family of the Bacteriodetes phylum.</title>
        <authorList>
            <person name="Spring S."/>
            <person name="Bunk B."/>
            <person name="Sproer C."/>
            <person name="Klenk H.-P."/>
        </authorList>
    </citation>
    <scope>NUCLEOTIDE SEQUENCE [LARGE SCALE GENOMIC DNA]</scope>
    <source>
        <strain evidence="1 2">L21-Spi-D4</strain>
    </source>
</reference>
<gene>
    <name evidence="1" type="ORF">L21SP5_00596</name>
</gene>
<dbReference type="OrthoDB" id="1429617at2"/>
<dbReference type="SUPFAM" id="SSF52540">
    <property type="entry name" value="P-loop containing nucleoside triphosphate hydrolases"/>
    <property type="match status" value="1"/>
</dbReference>
<dbReference type="Proteomes" id="UP000064893">
    <property type="component" value="Chromosome"/>
</dbReference>
<sequence length="281" mass="32552">MSSKDTKPQVFFHVGLPKTASTFLQRNVFPVFKGIQFVKKHDFKHHDRIISSTEQPAVLLSIELDLDSKDGAKKMNTIAEKYPETKPIVVFRKHGSWVGSKYKYYLRKHGKASFGEYFDPASDNGVLNHKHLVFFDKIKVLEEKYGSRPLVMFQEEFKNHPWEAIEIIANHVGATYNKDDIKISTVKKSYSEHSLYYVRKLNRWYNYDHSGIKNKTLRFLYKKFGGGILHLTAYFAGIAEPKNGSAKKVLPKAAVQKINEQYAGDWNRCIDYASKDRKVYM</sequence>
<dbReference type="AlphaFoldDB" id="A0A0S2HW45"/>
<dbReference type="InterPro" id="IPR027417">
    <property type="entry name" value="P-loop_NTPase"/>
</dbReference>
<dbReference type="Gene3D" id="3.40.50.300">
    <property type="entry name" value="P-loop containing nucleotide triphosphate hydrolases"/>
    <property type="match status" value="1"/>
</dbReference>
<accession>A0A0S2HW45</accession>
<name>A0A0S2HW45_9BACT</name>
<dbReference type="KEGG" id="blq:L21SP5_00596"/>
<keyword evidence="2" id="KW-1185">Reference proteome</keyword>